<name>A0AAV4BMN2_9GAST</name>
<proteinExistence type="predicted"/>
<reference evidence="1 2" key="1">
    <citation type="journal article" date="2021" name="Elife">
        <title>Chloroplast acquisition without the gene transfer in kleptoplastic sea slugs, Plakobranchus ocellatus.</title>
        <authorList>
            <person name="Maeda T."/>
            <person name="Takahashi S."/>
            <person name="Yoshida T."/>
            <person name="Shimamura S."/>
            <person name="Takaki Y."/>
            <person name="Nagai Y."/>
            <person name="Toyoda A."/>
            <person name="Suzuki Y."/>
            <person name="Arimoto A."/>
            <person name="Ishii H."/>
            <person name="Satoh N."/>
            <person name="Nishiyama T."/>
            <person name="Hasebe M."/>
            <person name="Maruyama T."/>
            <person name="Minagawa J."/>
            <person name="Obokata J."/>
            <person name="Shigenobu S."/>
        </authorList>
    </citation>
    <scope>NUCLEOTIDE SEQUENCE [LARGE SCALE GENOMIC DNA]</scope>
</reference>
<dbReference type="AlphaFoldDB" id="A0AAV4BMN2"/>
<evidence type="ECO:0000313" key="1">
    <source>
        <dbReference type="EMBL" id="GFO20690.1"/>
    </source>
</evidence>
<protein>
    <submittedName>
        <fullName evidence="1">Uncharacterized protein</fullName>
    </submittedName>
</protein>
<sequence length="122" mass="13727">MMGKLVGRDVNTRHGNEYNNNIDCIVFSIQSEHTATAYIHIHNLQPQHTLTATASLHSLQHTKEAYNHSLHPYPQPSAKAYTLSIQLQSVAYSTQTKPTTTAYIRIHNLRPLLTPTAYSFSP</sequence>
<dbReference type="Proteomes" id="UP000735302">
    <property type="component" value="Unassembled WGS sequence"/>
</dbReference>
<evidence type="ECO:0000313" key="2">
    <source>
        <dbReference type="Proteomes" id="UP000735302"/>
    </source>
</evidence>
<dbReference type="EMBL" id="BLXT01005191">
    <property type="protein sequence ID" value="GFO20690.1"/>
    <property type="molecule type" value="Genomic_DNA"/>
</dbReference>
<comment type="caution">
    <text evidence="1">The sequence shown here is derived from an EMBL/GenBank/DDBJ whole genome shotgun (WGS) entry which is preliminary data.</text>
</comment>
<organism evidence="1 2">
    <name type="scientific">Plakobranchus ocellatus</name>
    <dbReference type="NCBI Taxonomy" id="259542"/>
    <lineage>
        <taxon>Eukaryota</taxon>
        <taxon>Metazoa</taxon>
        <taxon>Spiralia</taxon>
        <taxon>Lophotrochozoa</taxon>
        <taxon>Mollusca</taxon>
        <taxon>Gastropoda</taxon>
        <taxon>Heterobranchia</taxon>
        <taxon>Euthyneura</taxon>
        <taxon>Panpulmonata</taxon>
        <taxon>Sacoglossa</taxon>
        <taxon>Placobranchoidea</taxon>
        <taxon>Plakobranchidae</taxon>
        <taxon>Plakobranchus</taxon>
    </lineage>
</organism>
<keyword evidence="2" id="KW-1185">Reference proteome</keyword>
<gene>
    <name evidence="1" type="ORF">PoB_004719500</name>
</gene>
<accession>A0AAV4BMN2</accession>